<dbReference type="EMBL" id="ASPP01002479">
    <property type="protein sequence ID" value="ETO34541.1"/>
    <property type="molecule type" value="Genomic_DNA"/>
</dbReference>
<evidence type="ECO:0000313" key="3">
    <source>
        <dbReference type="EMBL" id="ETO34541.1"/>
    </source>
</evidence>
<feature type="region of interest" description="Disordered" evidence="2">
    <location>
        <begin position="1239"/>
        <end position="1321"/>
    </location>
</feature>
<name>X6P8L3_RETFI</name>
<dbReference type="PANTHER" id="PTHR16148:SF14">
    <property type="entry name" value="MYND-TYPE DOMAIN-CONTAINING PROTEIN"/>
    <property type="match status" value="1"/>
</dbReference>
<feature type="compositionally biased region" description="Basic and acidic residues" evidence="2">
    <location>
        <begin position="1051"/>
        <end position="1066"/>
    </location>
</feature>
<feature type="region of interest" description="Disordered" evidence="2">
    <location>
        <begin position="454"/>
        <end position="485"/>
    </location>
</feature>
<organism evidence="3 4">
    <name type="scientific">Reticulomyxa filosa</name>
    <dbReference type="NCBI Taxonomy" id="46433"/>
    <lineage>
        <taxon>Eukaryota</taxon>
        <taxon>Sar</taxon>
        <taxon>Rhizaria</taxon>
        <taxon>Retaria</taxon>
        <taxon>Foraminifera</taxon>
        <taxon>Monothalamids</taxon>
        <taxon>Reticulomyxidae</taxon>
        <taxon>Reticulomyxa</taxon>
    </lineage>
</organism>
<proteinExistence type="predicted"/>
<feature type="coiled-coil region" evidence="1">
    <location>
        <begin position="812"/>
        <end position="839"/>
    </location>
</feature>
<feature type="compositionally biased region" description="Low complexity" evidence="2">
    <location>
        <begin position="931"/>
        <end position="946"/>
    </location>
</feature>
<dbReference type="Proteomes" id="UP000023152">
    <property type="component" value="Unassembled WGS sequence"/>
</dbReference>
<feature type="compositionally biased region" description="Low complexity" evidence="2">
    <location>
        <begin position="1067"/>
        <end position="1076"/>
    </location>
</feature>
<feature type="compositionally biased region" description="Basic and acidic residues" evidence="2">
    <location>
        <begin position="78"/>
        <end position="104"/>
    </location>
</feature>
<feature type="region of interest" description="Disordered" evidence="2">
    <location>
        <begin position="1043"/>
        <end position="1114"/>
    </location>
</feature>
<feature type="region of interest" description="Disordered" evidence="2">
    <location>
        <begin position="1142"/>
        <end position="1219"/>
    </location>
</feature>
<comment type="caution">
    <text evidence="3">The sequence shown here is derived from an EMBL/GenBank/DDBJ whole genome shotgun (WGS) entry which is preliminary data.</text>
</comment>
<feature type="region of interest" description="Disordered" evidence="2">
    <location>
        <begin position="1427"/>
        <end position="1447"/>
    </location>
</feature>
<feature type="compositionally biased region" description="Polar residues" evidence="2">
    <location>
        <begin position="1263"/>
        <end position="1279"/>
    </location>
</feature>
<feature type="compositionally biased region" description="Low complexity" evidence="2">
    <location>
        <begin position="1142"/>
        <end position="1154"/>
    </location>
</feature>
<feature type="compositionally biased region" description="Polar residues" evidence="2">
    <location>
        <begin position="1169"/>
        <end position="1179"/>
    </location>
</feature>
<dbReference type="PANTHER" id="PTHR16148">
    <property type="entry name" value="NF-KAPPA-B-REPRESSING FACTOR-RELATED"/>
    <property type="match status" value="1"/>
</dbReference>
<evidence type="ECO:0000313" key="4">
    <source>
        <dbReference type="Proteomes" id="UP000023152"/>
    </source>
</evidence>
<feature type="coiled-coil region" evidence="1">
    <location>
        <begin position="1580"/>
        <end position="1607"/>
    </location>
</feature>
<feature type="compositionally biased region" description="Basic and acidic residues" evidence="2">
    <location>
        <begin position="455"/>
        <end position="465"/>
    </location>
</feature>
<dbReference type="OrthoDB" id="543112at2759"/>
<feature type="region of interest" description="Disordered" evidence="2">
    <location>
        <begin position="37"/>
        <end position="135"/>
    </location>
</feature>
<feature type="compositionally biased region" description="Polar residues" evidence="2">
    <location>
        <begin position="1193"/>
        <end position="1219"/>
    </location>
</feature>
<keyword evidence="1" id="KW-0175">Coiled coil</keyword>
<feature type="compositionally biased region" description="Polar residues" evidence="2">
    <location>
        <begin position="955"/>
        <end position="965"/>
    </location>
</feature>
<dbReference type="SUPFAM" id="SSF55073">
    <property type="entry name" value="Nucleotide cyclase"/>
    <property type="match status" value="1"/>
</dbReference>
<dbReference type="Gene3D" id="3.30.70.1230">
    <property type="entry name" value="Nucleotide cyclase"/>
    <property type="match status" value="1"/>
</dbReference>
<accession>X6P8L3</accession>
<feature type="compositionally biased region" description="Basic and acidic residues" evidence="2">
    <location>
        <begin position="113"/>
        <end position="122"/>
    </location>
</feature>
<feature type="compositionally biased region" description="Polar residues" evidence="2">
    <location>
        <begin position="63"/>
        <end position="77"/>
    </location>
</feature>
<feature type="region of interest" description="Disordered" evidence="2">
    <location>
        <begin position="926"/>
        <end position="969"/>
    </location>
</feature>
<reference evidence="3 4" key="1">
    <citation type="journal article" date="2013" name="Curr. Biol.">
        <title>The Genome of the Foraminiferan Reticulomyxa filosa.</title>
        <authorList>
            <person name="Glockner G."/>
            <person name="Hulsmann N."/>
            <person name="Schleicher M."/>
            <person name="Noegel A.A."/>
            <person name="Eichinger L."/>
            <person name="Gallinger C."/>
            <person name="Pawlowski J."/>
            <person name="Sierra R."/>
            <person name="Euteneuer U."/>
            <person name="Pillet L."/>
            <person name="Moustafa A."/>
            <person name="Platzer M."/>
            <person name="Groth M."/>
            <person name="Szafranski K."/>
            <person name="Schliwa M."/>
        </authorList>
    </citation>
    <scope>NUCLEOTIDE SEQUENCE [LARGE SCALE GENOMIC DNA]</scope>
</reference>
<feature type="compositionally biased region" description="Basic and acidic residues" evidence="2">
    <location>
        <begin position="1239"/>
        <end position="1251"/>
    </location>
</feature>
<gene>
    <name evidence="3" type="ORF">RFI_02557</name>
</gene>
<keyword evidence="4" id="KW-1185">Reference proteome</keyword>
<evidence type="ECO:0000256" key="1">
    <source>
        <dbReference type="SAM" id="Coils"/>
    </source>
</evidence>
<sequence>MSTTENDSRGWGHIVMPEIRHNPEMHIYVEKKTNEKRITKQCKVQLDSTFESDSDSKSEPESVNGNDMSNKEAQATNKEMKDEEMKGIWTETKDELNENKEKRGNTIAVMEPTKQEESKENGNDNPFLPPTSLQPRKKYHISTYSDTNLASIFGLHPNSTDFRRVRNNTTIMRNNNNNNDNNNNMGNVTPPKGPDLTFLCTIVEKKEVLWQGLGSEKMTELMGLHNEMIERSVKQCQGYVIEKSDLTWKSPSKWYEYLVVFGQVHKAVQCGVAIQNAFFNAPWPQFYFDFEQHAKVQYSGTPNESFRGLRVGICLHTGRVGAGINPFDSQPESLCVEEKSKLFFDVNYTGTCIQLCQQMCHFVYGGELLSTIATKTALTQARQPDINIASVQILGDHHFLHLRTVKLLSFVTSRQQRFFPPKVLNGGDHVHNDLDEVIFHVGKENNDVNTVSNTDMKKEEEKKTITNETVDEPGRTKSNSFVLPAPKTSHRHKQFELQRKRTSQLHIDDQIAESVKVRHSKRNSKDYKDGDKQLIHILPLIKINESKAKECRDQFPSLAEKFTCKKKSFVKYRCSGCAYFILKKTKNNNMFFVVASCLRGNNRKHQYGAKAIGFFFAIGVLHATNRKHTIRYYDDRPPDLPKEYGQDNAYQCLVCHKVRKWVDGVWRCSIWPSFDVCTFCADNTPSHSLLLLFLYDCLKKLKDSEPTTHHKAVEEEWDGQLAPDENKKLAIENGKDLDTHTNNEKDKELNNINVNMNDNINDNINDNEEEENVKMGTEISKIIREELSLVIENLTEIKLQRLQNMKEYWKDKVHDQSKLKDIEKEYNETEEELTKWRRSRSFHDQQEQKIERRKSLIANGIMTPDDFASDEELIPLFPQYDPKDDFIIVKSRFVDLNRLYWLEDQIVSQRFEYCDQRVDILTRERENIPKVSNDPPDPVVNDDMSSQDSEPHTAQIPNKTQSNPPMDTKQSEIDTFISLIQKKDRQIQLQQDQLINMQQTIAQVYLFFKIFSDCVCCFGWKLKQQLSGTQGQTLVYLGRTNGHGDVVQKSNSKEEEKDKVNNKNNDDNNNNNNDNKNGQDLQRGDTEPAKGIENTTKGFILHRKKPSERSDFDETSHQAIVNAYHEAKRSASIIINQKNINANANANPNPNTNADPDFDSNPNEKKAEQSLSNSLSHTPSPSPVAAFPDDVDTTPNRHSSEFHSLQQDGHGSSLLTSDTAAANKSSPWAIINFLPRKSSADPDFARQKSNEPHGIASPHGQRLDTSNPTRTKQPISQPLRTKRERDDEDNGDLVYVLPSGDDEDRESDNDKNENEDNEPLNSDIMIMINGTHESQQSSQLPIISVEESYQQLVKESILHEKGQTEFGTIDPMAAHRPGLSNLAANATEIVAIDAVANAKGIYQKSGLMTNASTNAILIEKSERAGGMDKTMNDQEFDGYPSGGLLSRRPSRTLMLDEIHDGETEENHHEVPKLIGQASENLQYWQQENKRASGILTLDDEESANEEDQPQIELQQEQVASATHSKPLVTAVKPNTQITLGGNDASKEVLPDPMRTKDGDAANVPQHAVPQPTIVNDTTKMDTLQRTVQAQQQQIDALTRSKIELINNVSSQIQTLRDQIQIRDHMLMAYQHKSVDTNVTINNGEQNKSSATSLPLSWLSFGRPNVCQCRAQEETAKSKINLANQTAQEINRLRDIIKVLSK</sequence>
<evidence type="ECO:0000256" key="2">
    <source>
        <dbReference type="SAM" id="MobiDB-lite"/>
    </source>
</evidence>
<protein>
    <submittedName>
        <fullName evidence="3">Uncharacterized protein</fullName>
    </submittedName>
</protein>
<dbReference type="InterPro" id="IPR029787">
    <property type="entry name" value="Nucleotide_cyclase"/>
</dbReference>